<evidence type="ECO:0000313" key="2">
    <source>
        <dbReference type="EMBL" id="WMT16652.1"/>
    </source>
</evidence>
<evidence type="ECO:0008006" key="4">
    <source>
        <dbReference type="Google" id="ProtNLM"/>
    </source>
</evidence>
<keyword evidence="1" id="KW-1133">Transmembrane helix</keyword>
<keyword evidence="1" id="KW-0472">Membrane</keyword>
<name>A0ABY9PUH5_SERFO</name>
<sequence>MSLFRHLATATGIIGTLFTAYQAQKATADTMKANAFSSGNIRAGRVGALFITTLFIGGLADALIKRTFS</sequence>
<evidence type="ECO:0000313" key="3">
    <source>
        <dbReference type="Proteomes" id="UP001235341"/>
    </source>
</evidence>
<dbReference type="Proteomes" id="UP001235341">
    <property type="component" value="Chromosome"/>
</dbReference>
<keyword evidence="1" id="KW-0812">Transmembrane</keyword>
<gene>
    <name evidence="2" type="ORF">RFB13_10150</name>
</gene>
<dbReference type="EMBL" id="CP133586">
    <property type="protein sequence ID" value="WMT16652.1"/>
    <property type="molecule type" value="Genomic_DNA"/>
</dbReference>
<accession>A0ABY9PUH5</accession>
<evidence type="ECO:0000256" key="1">
    <source>
        <dbReference type="SAM" id="Phobius"/>
    </source>
</evidence>
<reference evidence="2 3" key="1">
    <citation type="submission" date="2023-08" db="EMBL/GenBank/DDBJ databases">
        <title>Complete Genome and Methylome dissection of Serratia fonticola NEB369.</title>
        <authorList>
            <person name="Fomenkov A."/>
            <person name="Roberts R.D."/>
        </authorList>
    </citation>
    <scope>NUCLEOTIDE SEQUENCE [LARGE SCALE GENOMIC DNA]</scope>
    <source>
        <strain evidence="2 3">NEB369</strain>
    </source>
</reference>
<proteinExistence type="predicted"/>
<protein>
    <recommendedName>
        <fullName evidence="4">DUF4134 domain-containing protein</fullName>
    </recommendedName>
</protein>
<dbReference type="RefSeq" id="WP_309206412.1">
    <property type="nucleotide sequence ID" value="NZ_CP133586.1"/>
</dbReference>
<organism evidence="2 3">
    <name type="scientific">Serratia fonticola</name>
    <dbReference type="NCBI Taxonomy" id="47917"/>
    <lineage>
        <taxon>Bacteria</taxon>
        <taxon>Pseudomonadati</taxon>
        <taxon>Pseudomonadota</taxon>
        <taxon>Gammaproteobacteria</taxon>
        <taxon>Enterobacterales</taxon>
        <taxon>Yersiniaceae</taxon>
        <taxon>Serratia</taxon>
    </lineage>
</organism>
<keyword evidence="3" id="KW-1185">Reference proteome</keyword>
<feature type="transmembrane region" description="Helical" evidence="1">
    <location>
        <begin position="46"/>
        <end position="64"/>
    </location>
</feature>